<protein>
    <recommendedName>
        <fullName evidence="4">Transposase</fullName>
    </recommendedName>
</protein>
<name>E4N4L8_KITSK</name>
<dbReference type="AlphaFoldDB" id="E4N4L8"/>
<evidence type="ECO:0000313" key="2">
    <source>
        <dbReference type="EMBL" id="BAJ26149.1"/>
    </source>
</evidence>
<dbReference type="EMBL" id="AP010968">
    <property type="protein sequence ID" value="BAJ26149.1"/>
    <property type="molecule type" value="Genomic_DNA"/>
</dbReference>
<accession>E4N4L8</accession>
<feature type="compositionally biased region" description="Low complexity" evidence="1">
    <location>
        <begin position="178"/>
        <end position="193"/>
    </location>
</feature>
<feature type="compositionally biased region" description="Basic residues" evidence="1">
    <location>
        <begin position="135"/>
        <end position="144"/>
    </location>
</feature>
<feature type="compositionally biased region" description="Basic residues" evidence="1">
    <location>
        <begin position="73"/>
        <end position="84"/>
    </location>
</feature>
<evidence type="ECO:0008006" key="4">
    <source>
        <dbReference type="Google" id="ProtNLM"/>
    </source>
</evidence>
<dbReference type="HOGENOM" id="CLU_1407131_0_0_11"/>
<reference evidence="2 3" key="1">
    <citation type="journal article" date="2010" name="DNA Res.">
        <title>Genome sequence of Kitasatospora setae NBRC 14216T: an evolutionary snapshot of the family Streptomycetaceae.</title>
        <authorList>
            <person name="Ichikawa N."/>
            <person name="Oguchi A."/>
            <person name="Ikeda H."/>
            <person name="Ishikawa J."/>
            <person name="Kitani S."/>
            <person name="Watanabe Y."/>
            <person name="Nakamura S."/>
            <person name="Katano Y."/>
            <person name="Kishi E."/>
            <person name="Sasagawa M."/>
            <person name="Ankai A."/>
            <person name="Fukui S."/>
            <person name="Hashimoto Y."/>
            <person name="Kamata S."/>
            <person name="Otoguro M."/>
            <person name="Tanikawa S."/>
            <person name="Nihira T."/>
            <person name="Horinouchi S."/>
            <person name="Ohnishi Y."/>
            <person name="Hayakawa M."/>
            <person name="Kuzuyama T."/>
            <person name="Arisawa A."/>
            <person name="Nomoto F."/>
            <person name="Miura H."/>
            <person name="Takahashi Y."/>
            <person name="Fujita N."/>
        </authorList>
    </citation>
    <scope>NUCLEOTIDE SEQUENCE [LARGE SCALE GENOMIC DNA]</scope>
    <source>
        <strain evidence="3">ATCC 33774 / DSM 43861 / JCM 3304 / KCC A-0304 / NBRC 14216 / KM-6054</strain>
    </source>
</reference>
<organism evidence="2 3">
    <name type="scientific">Kitasatospora setae (strain ATCC 33774 / DSM 43861 / JCM 3304 / KCC A-0304 / NBRC 14216 / KM-6054)</name>
    <name type="common">Streptomyces setae</name>
    <dbReference type="NCBI Taxonomy" id="452652"/>
    <lineage>
        <taxon>Bacteria</taxon>
        <taxon>Bacillati</taxon>
        <taxon>Actinomycetota</taxon>
        <taxon>Actinomycetes</taxon>
        <taxon>Kitasatosporales</taxon>
        <taxon>Streptomycetaceae</taxon>
        <taxon>Kitasatospora</taxon>
    </lineage>
</organism>
<feature type="region of interest" description="Disordered" evidence="1">
    <location>
        <begin position="19"/>
        <end position="193"/>
    </location>
</feature>
<dbReference type="KEGG" id="ksk:KSE_03015"/>
<evidence type="ECO:0000313" key="3">
    <source>
        <dbReference type="Proteomes" id="UP000007076"/>
    </source>
</evidence>
<dbReference type="STRING" id="452652.KSE_03015"/>
<feature type="compositionally biased region" description="Basic and acidic residues" evidence="1">
    <location>
        <begin position="60"/>
        <end position="72"/>
    </location>
</feature>
<proteinExistence type="predicted"/>
<gene>
    <name evidence="2" type="ordered locus">KSE_03015</name>
</gene>
<evidence type="ECO:0000256" key="1">
    <source>
        <dbReference type="SAM" id="MobiDB-lite"/>
    </source>
</evidence>
<feature type="compositionally biased region" description="Polar residues" evidence="1">
    <location>
        <begin position="19"/>
        <end position="30"/>
    </location>
</feature>
<dbReference type="Proteomes" id="UP000007076">
    <property type="component" value="Chromosome"/>
</dbReference>
<sequence length="193" mass="21289">MLTVDGALVPTRDHSIAEQSKNYRYSTNHQVVIDAHPPPGHGDRLTPAGRPERPQGMGGIRHEGRRRQDDDHRRRRLSGHRSRHPAPEIARQGTDRVTDRAQPCAQAGPRPSRTRIRSNGDLEDPARLPPQGRRSPPRHARHRPAPQPRPGRVAGQSTARQPLPDPSKKIDYGKVPGACSRSSPRAASDRAAA</sequence>
<keyword evidence="3" id="KW-1185">Reference proteome</keyword>